<dbReference type="SUPFAM" id="SSF52172">
    <property type="entry name" value="CheY-like"/>
    <property type="match status" value="1"/>
</dbReference>
<evidence type="ECO:0000259" key="2">
    <source>
        <dbReference type="PROSITE" id="PS50110"/>
    </source>
</evidence>
<dbReference type="EMBL" id="CM008054">
    <property type="protein sequence ID" value="PAN44959.2"/>
    <property type="molecule type" value="Genomic_DNA"/>
</dbReference>
<feature type="modified residue" description="4-aspartylphosphate" evidence="1">
    <location>
        <position position="168"/>
    </location>
</feature>
<dbReference type="CDD" id="cd17546">
    <property type="entry name" value="REC_hyHK_CKI1_RcsC-like"/>
    <property type="match status" value="1"/>
</dbReference>
<feature type="domain" description="Response regulatory" evidence="2">
    <location>
        <begin position="115"/>
        <end position="233"/>
    </location>
</feature>
<dbReference type="Pfam" id="PF00072">
    <property type="entry name" value="Response_reg"/>
    <property type="match status" value="1"/>
</dbReference>
<dbReference type="PROSITE" id="PS50110">
    <property type="entry name" value="RESPONSE_REGULATORY"/>
    <property type="match status" value="1"/>
</dbReference>
<dbReference type="Proteomes" id="UP000243499">
    <property type="component" value="Chromosome 9"/>
</dbReference>
<evidence type="ECO:0000313" key="3">
    <source>
        <dbReference type="EMBL" id="PAN44959.2"/>
    </source>
</evidence>
<dbReference type="PANTHER" id="PTHR43228:SF1">
    <property type="entry name" value="TWO-COMPONENT RESPONSE REGULATOR ARR22"/>
    <property type="match status" value="1"/>
</dbReference>
<dbReference type="InterPro" id="IPR001789">
    <property type="entry name" value="Sig_transdc_resp-reg_receiver"/>
</dbReference>
<proteinExistence type="predicted"/>
<evidence type="ECO:0000256" key="1">
    <source>
        <dbReference type="PROSITE-ProRule" id="PRU00169"/>
    </source>
</evidence>
<dbReference type="Gramene" id="PAN44959">
    <property type="protein sequence ID" value="PAN44959"/>
    <property type="gene ID" value="PAHAL_9G092600"/>
</dbReference>
<reference evidence="3" key="1">
    <citation type="submission" date="2018-04" db="EMBL/GenBank/DDBJ databases">
        <title>WGS assembly of Panicum hallii.</title>
        <authorList>
            <person name="Lovell J."/>
            <person name="Jenkins J."/>
            <person name="Lowry D."/>
            <person name="Mamidi S."/>
            <person name="Sreedasyam A."/>
            <person name="Weng X."/>
            <person name="Barry K."/>
            <person name="Bonette J."/>
            <person name="Campitelli B."/>
            <person name="Daum C."/>
            <person name="Gordon S."/>
            <person name="Gould B."/>
            <person name="Lipzen A."/>
            <person name="Macqueen A."/>
            <person name="Palacio-Mejia J."/>
            <person name="Plott C."/>
            <person name="Shakirov E."/>
            <person name="Shu S."/>
            <person name="Yoshinaga Y."/>
            <person name="Zane M."/>
            <person name="Rokhsar D."/>
            <person name="Grimwood J."/>
            <person name="Schmutz J."/>
            <person name="Juenger T."/>
        </authorList>
    </citation>
    <scope>NUCLEOTIDE SEQUENCE [LARGE SCALE GENOMIC DNA]</scope>
    <source>
        <strain evidence="3">FIL2</strain>
    </source>
</reference>
<sequence length="235" mass="25112">MGATRNRVMSTWRLSGLAETGRTPVDCVEIPPMQLSVQRCCPGRQGHLRAGCYAGILKRLAGGRTAGQLVTRVATVHSACQRLRCLSWALSHRGRVAKRSAMAGAAAAAERRAIRVLLVEDEEIHRVLARALLRAGGGVVLDEAGNGAEAVRRVREGGAGAYDLILTDRQMPVMDGHEATRQIRALGVTTPIVGLSSDCLAADVDAFIKAGADDFTPKPLSKEKLNRILAKFNLA</sequence>
<dbReference type="InterPro" id="IPR011006">
    <property type="entry name" value="CheY-like_superfamily"/>
</dbReference>
<organism evidence="3">
    <name type="scientific">Panicum hallii</name>
    <dbReference type="NCBI Taxonomy" id="206008"/>
    <lineage>
        <taxon>Eukaryota</taxon>
        <taxon>Viridiplantae</taxon>
        <taxon>Streptophyta</taxon>
        <taxon>Embryophyta</taxon>
        <taxon>Tracheophyta</taxon>
        <taxon>Spermatophyta</taxon>
        <taxon>Magnoliopsida</taxon>
        <taxon>Liliopsida</taxon>
        <taxon>Poales</taxon>
        <taxon>Poaceae</taxon>
        <taxon>PACMAD clade</taxon>
        <taxon>Panicoideae</taxon>
        <taxon>Panicodae</taxon>
        <taxon>Paniceae</taxon>
        <taxon>Panicinae</taxon>
        <taxon>Panicum</taxon>
        <taxon>Panicum sect. Panicum</taxon>
    </lineage>
</organism>
<gene>
    <name evidence="3" type="ORF">PAHAL_9G092600</name>
</gene>
<protein>
    <recommendedName>
        <fullName evidence="2">Response regulatory domain-containing protein</fullName>
    </recommendedName>
</protein>
<dbReference type="GO" id="GO:0000160">
    <property type="term" value="P:phosphorelay signal transduction system"/>
    <property type="evidence" value="ECO:0007669"/>
    <property type="project" value="InterPro"/>
</dbReference>
<dbReference type="PANTHER" id="PTHR43228">
    <property type="entry name" value="TWO-COMPONENT RESPONSE REGULATOR"/>
    <property type="match status" value="1"/>
</dbReference>
<dbReference type="InterPro" id="IPR052048">
    <property type="entry name" value="ST_Response_Regulator"/>
</dbReference>
<keyword evidence="1" id="KW-0597">Phosphoprotein</keyword>
<dbReference type="Gene3D" id="3.40.50.2300">
    <property type="match status" value="1"/>
</dbReference>
<dbReference type="AlphaFoldDB" id="A0A2S3II05"/>
<dbReference type="SMART" id="SM00448">
    <property type="entry name" value="REC"/>
    <property type="match status" value="1"/>
</dbReference>
<name>A0A2S3II05_9POAL</name>
<accession>A0A2S3II05</accession>